<name>A0A1A8VZ92_PLAOA</name>
<evidence type="ECO:0000313" key="1">
    <source>
        <dbReference type="EMBL" id="SBS85809.1"/>
    </source>
</evidence>
<evidence type="ECO:0000313" key="4">
    <source>
        <dbReference type="Proteomes" id="UP000078560"/>
    </source>
</evidence>
<organism evidence="1 4">
    <name type="scientific">Plasmodium ovale curtisi</name>
    <dbReference type="NCBI Taxonomy" id="864141"/>
    <lineage>
        <taxon>Eukaryota</taxon>
        <taxon>Sar</taxon>
        <taxon>Alveolata</taxon>
        <taxon>Apicomplexa</taxon>
        <taxon>Aconoidasida</taxon>
        <taxon>Haemosporida</taxon>
        <taxon>Plasmodiidae</taxon>
        <taxon>Plasmodium</taxon>
        <taxon>Plasmodium (Plasmodium)</taxon>
    </lineage>
</organism>
<protein>
    <submittedName>
        <fullName evidence="1">Uncharacterized protein</fullName>
    </submittedName>
</protein>
<dbReference type="EMBL" id="FLQU01000451">
    <property type="protein sequence ID" value="SBS85809.1"/>
    <property type="molecule type" value="Genomic_DNA"/>
</dbReference>
<dbReference type="Proteomes" id="UP000078560">
    <property type="component" value="Unassembled WGS sequence"/>
</dbReference>
<sequence length="86" mass="10271">MKSNIMKEPIITDSICSSKNILNYKEKVLMSKGESIIKADHYYHLKQVIRICIEKKRTKKGRVEVEKERWRNKLPFKYPCAELRTD</sequence>
<dbReference type="Proteomes" id="UP000078546">
    <property type="component" value="Unassembled WGS sequence"/>
</dbReference>
<evidence type="ECO:0000313" key="2">
    <source>
        <dbReference type="EMBL" id="SBT01247.1"/>
    </source>
</evidence>
<dbReference type="AlphaFoldDB" id="A0A1A8VZ92"/>
<dbReference type="EMBL" id="FLQV01002388">
    <property type="protein sequence ID" value="SBT01247.1"/>
    <property type="molecule type" value="Genomic_DNA"/>
</dbReference>
<reference evidence="1" key="2">
    <citation type="submission" date="2016-05" db="EMBL/GenBank/DDBJ databases">
        <authorList>
            <person name="Lavstsen T."/>
            <person name="Jespersen J.S."/>
        </authorList>
    </citation>
    <scope>NUCLEOTIDE SEQUENCE [LARGE SCALE GENOMIC DNA]</scope>
</reference>
<gene>
    <name evidence="2" type="ORF">POVCU1_065450</name>
    <name evidence="1" type="ORF">POVCU2_0033540</name>
</gene>
<accession>A0A1A8VZ92</accession>
<reference evidence="3 4" key="1">
    <citation type="submission" date="2016-05" db="EMBL/GenBank/DDBJ databases">
        <authorList>
            <person name="Naeem Raeece"/>
        </authorList>
    </citation>
    <scope>NUCLEOTIDE SEQUENCE [LARGE SCALE GENOMIC DNA]</scope>
</reference>
<evidence type="ECO:0000313" key="3">
    <source>
        <dbReference type="Proteomes" id="UP000078546"/>
    </source>
</evidence>
<proteinExistence type="predicted"/>